<dbReference type="SMART" id="SM00494">
    <property type="entry name" value="ChtBD2"/>
    <property type="match status" value="1"/>
</dbReference>
<dbReference type="EMBL" id="OW152824">
    <property type="protein sequence ID" value="CAH2040079.1"/>
    <property type="molecule type" value="Genomic_DNA"/>
</dbReference>
<dbReference type="Pfam" id="PF01607">
    <property type="entry name" value="CBM_14"/>
    <property type="match status" value="1"/>
</dbReference>
<keyword evidence="4" id="KW-1015">Disulfide bond</keyword>
<evidence type="ECO:0000256" key="1">
    <source>
        <dbReference type="ARBA" id="ARBA00022669"/>
    </source>
</evidence>
<dbReference type="Gene3D" id="2.170.140.10">
    <property type="entry name" value="Chitin binding domain"/>
    <property type="match status" value="1"/>
</dbReference>
<dbReference type="PANTHER" id="PTHR23301:SF0">
    <property type="entry name" value="CHITIN-BINDING TYPE-2 DOMAIN-CONTAINING PROTEIN-RELATED"/>
    <property type="match status" value="1"/>
</dbReference>
<feature type="signal peptide" evidence="6">
    <location>
        <begin position="1"/>
        <end position="22"/>
    </location>
</feature>
<dbReference type="InterPro" id="IPR051940">
    <property type="entry name" value="Chitin_bind-dev_reg"/>
</dbReference>
<evidence type="ECO:0000256" key="3">
    <source>
        <dbReference type="ARBA" id="ARBA00022737"/>
    </source>
</evidence>
<dbReference type="PANTHER" id="PTHR23301">
    <property type="entry name" value="CHITIN BINDING PERITROPHIN-A"/>
    <property type="match status" value="1"/>
</dbReference>
<dbReference type="InterPro" id="IPR036508">
    <property type="entry name" value="Chitin-bd_dom_sf"/>
</dbReference>
<evidence type="ECO:0000313" key="8">
    <source>
        <dbReference type="EMBL" id="CAH2040079.1"/>
    </source>
</evidence>
<evidence type="ECO:0000256" key="4">
    <source>
        <dbReference type="ARBA" id="ARBA00023157"/>
    </source>
</evidence>
<gene>
    <name evidence="8" type="ORF">IPOD504_LOCUS2262</name>
</gene>
<dbReference type="PROSITE" id="PS50940">
    <property type="entry name" value="CHIT_BIND_II"/>
    <property type="match status" value="1"/>
</dbReference>
<protein>
    <recommendedName>
        <fullName evidence="7">Chitin-binding type-2 domain-containing protein</fullName>
    </recommendedName>
</protein>
<sequence length="110" mass="12010">MESRGLFLSLLLVGVCASIAAGSVIDIRQADHAETYNSIPKRCAEKTMTKVQCIGLSDDRMMAHPDDCQLFYYCVGDRSICRECPAGLHFNPVKHVCDFPSVAGCRLPSG</sequence>
<keyword evidence="9" id="KW-1185">Reference proteome</keyword>
<reference evidence="8" key="1">
    <citation type="submission" date="2022-03" db="EMBL/GenBank/DDBJ databases">
        <authorList>
            <person name="Martin H S."/>
        </authorList>
    </citation>
    <scope>NUCLEOTIDE SEQUENCE</scope>
</reference>
<feature type="domain" description="Chitin-binding type-2" evidence="7">
    <location>
        <begin position="50"/>
        <end position="107"/>
    </location>
</feature>
<evidence type="ECO:0000256" key="2">
    <source>
        <dbReference type="ARBA" id="ARBA00022729"/>
    </source>
</evidence>
<dbReference type="Proteomes" id="UP000837857">
    <property type="component" value="Chromosome 12"/>
</dbReference>
<feature type="chain" id="PRO_5045666037" description="Chitin-binding type-2 domain-containing protein" evidence="6">
    <location>
        <begin position="23"/>
        <end position="110"/>
    </location>
</feature>
<organism evidence="8 9">
    <name type="scientific">Iphiclides podalirius</name>
    <name type="common">scarce swallowtail</name>
    <dbReference type="NCBI Taxonomy" id="110791"/>
    <lineage>
        <taxon>Eukaryota</taxon>
        <taxon>Metazoa</taxon>
        <taxon>Ecdysozoa</taxon>
        <taxon>Arthropoda</taxon>
        <taxon>Hexapoda</taxon>
        <taxon>Insecta</taxon>
        <taxon>Pterygota</taxon>
        <taxon>Neoptera</taxon>
        <taxon>Endopterygota</taxon>
        <taxon>Lepidoptera</taxon>
        <taxon>Glossata</taxon>
        <taxon>Ditrysia</taxon>
        <taxon>Papilionoidea</taxon>
        <taxon>Papilionidae</taxon>
        <taxon>Papilioninae</taxon>
        <taxon>Iphiclides</taxon>
    </lineage>
</organism>
<evidence type="ECO:0000256" key="5">
    <source>
        <dbReference type="ARBA" id="ARBA00023180"/>
    </source>
</evidence>
<keyword evidence="3" id="KW-0677">Repeat</keyword>
<keyword evidence="5" id="KW-0325">Glycoprotein</keyword>
<evidence type="ECO:0000313" key="9">
    <source>
        <dbReference type="Proteomes" id="UP000837857"/>
    </source>
</evidence>
<keyword evidence="2 6" id="KW-0732">Signal</keyword>
<proteinExistence type="predicted"/>
<keyword evidence="1" id="KW-0147">Chitin-binding</keyword>
<accession>A0ABN8HRA7</accession>
<dbReference type="SUPFAM" id="SSF57625">
    <property type="entry name" value="Invertebrate chitin-binding proteins"/>
    <property type="match status" value="1"/>
</dbReference>
<feature type="non-terminal residue" evidence="8">
    <location>
        <position position="1"/>
    </location>
</feature>
<evidence type="ECO:0000259" key="7">
    <source>
        <dbReference type="PROSITE" id="PS50940"/>
    </source>
</evidence>
<dbReference type="InterPro" id="IPR002557">
    <property type="entry name" value="Chitin-bd_dom"/>
</dbReference>
<evidence type="ECO:0000256" key="6">
    <source>
        <dbReference type="SAM" id="SignalP"/>
    </source>
</evidence>
<name>A0ABN8HRA7_9NEOP</name>